<organism evidence="3 4">
    <name type="scientific">Aeromicrobium ginsengisoli</name>
    <dbReference type="NCBI Taxonomy" id="363867"/>
    <lineage>
        <taxon>Bacteria</taxon>
        <taxon>Bacillati</taxon>
        <taxon>Actinomycetota</taxon>
        <taxon>Actinomycetes</taxon>
        <taxon>Propionibacteriales</taxon>
        <taxon>Nocardioidaceae</taxon>
        <taxon>Aeromicrobium</taxon>
    </lineage>
</organism>
<dbReference type="InterPro" id="IPR011008">
    <property type="entry name" value="Dimeric_a/b-barrel"/>
</dbReference>
<evidence type="ECO:0000259" key="2">
    <source>
        <dbReference type="Pfam" id="PF08327"/>
    </source>
</evidence>
<dbReference type="SUPFAM" id="SSF54909">
    <property type="entry name" value="Dimeric alpha+beta barrel"/>
    <property type="match status" value="1"/>
</dbReference>
<evidence type="ECO:0000313" key="4">
    <source>
        <dbReference type="Proteomes" id="UP000380867"/>
    </source>
</evidence>
<evidence type="ECO:0000256" key="1">
    <source>
        <dbReference type="ARBA" id="ARBA00006817"/>
    </source>
</evidence>
<accession>A0A5M4FAH0</accession>
<dbReference type="Gene3D" id="3.30.530.20">
    <property type="match status" value="1"/>
</dbReference>
<dbReference type="AlphaFoldDB" id="A0A5M4FAH0"/>
<dbReference type="SUPFAM" id="SSF55961">
    <property type="entry name" value="Bet v1-like"/>
    <property type="match status" value="1"/>
</dbReference>
<name>A0A5M4FAH0_9ACTN</name>
<comment type="similarity">
    <text evidence="1">Belongs to the AHA1 family.</text>
</comment>
<sequence length="245" mass="26075">MTIPPIVRQVVVGASASDAYAAWTRQIGTWWPLQRHSVYKQDTSVAFVDDQIVETSSTGETATWGTVISAEPPSSLTFTWHPGHGAERASTVTVDFVPIGADRTLVRLTHTGWEVFAEPLDAREEYRGGWVGVLANLRAALPPSSGGAEDVWLILEAAPGLAATGSVFAHPLFAEHLVFIDKLKADGVLVAAGPLPDEPGHGQTIIRVPASEAAGYIDAAHDDPAVAGDLLVLRVRPWHVMVPGV</sequence>
<gene>
    <name evidence="3" type="ORF">ESP70_014315</name>
</gene>
<proteinExistence type="inferred from homology"/>
<comment type="caution">
    <text evidence="3">The sequence shown here is derived from an EMBL/GenBank/DDBJ whole genome shotgun (WGS) entry which is preliminary data.</text>
</comment>
<dbReference type="InterPro" id="IPR013538">
    <property type="entry name" value="ASHA1/2-like_C"/>
</dbReference>
<dbReference type="Pfam" id="PF08327">
    <property type="entry name" value="AHSA1"/>
    <property type="match status" value="1"/>
</dbReference>
<dbReference type="InterPro" id="IPR023393">
    <property type="entry name" value="START-like_dom_sf"/>
</dbReference>
<dbReference type="RefSeq" id="WP_149690001.1">
    <property type="nucleotide sequence ID" value="NZ_SDPQ02000003.1"/>
</dbReference>
<protein>
    <recommendedName>
        <fullName evidence="2">Activator of Hsp90 ATPase homologue 1/2-like C-terminal domain-containing protein</fullName>
    </recommendedName>
</protein>
<feature type="domain" description="Activator of Hsp90 ATPase homologue 1/2-like C-terminal" evidence="2">
    <location>
        <begin position="14"/>
        <end position="141"/>
    </location>
</feature>
<dbReference type="OrthoDB" id="9798201at2"/>
<keyword evidence="4" id="KW-1185">Reference proteome</keyword>
<dbReference type="Proteomes" id="UP000380867">
    <property type="component" value="Unassembled WGS sequence"/>
</dbReference>
<reference evidence="3" key="1">
    <citation type="submission" date="2019-09" db="EMBL/GenBank/DDBJ databases">
        <authorList>
            <person name="Li J."/>
        </authorList>
    </citation>
    <scope>NUCLEOTIDE SEQUENCE [LARGE SCALE GENOMIC DNA]</scope>
    <source>
        <strain evidence="3">JCM 14732</strain>
    </source>
</reference>
<dbReference type="EMBL" id="SDPQ02000003">
    <property type="protein sequence ID" value="KAA1395335.1"/>
    <property type="molecule type" value="Genomic_DNA"/>
</dbReference>
<evidence type="ECO:0000313" key="3">
    <source>
        <dbReference type="EMBL" id="KAA1395335.1"/>
    </source>
</evidence>